<reference evidence="2 3" key="1">
    <citation type="submission" date="2024-01" db="EMBL/GenBank/DDBJ databases">
        <title>The genomes of 5 underutilized Papilionoideae crops provide insights into root nodulation and disease resistance.</title>
        <authorList>
            <person name="Yuan L."/>
        </authorList>
    </citation>
    <scope>NUCLEOTIDE SEQUENCE [LARGE SCALE GENOMIC DNA]</scope>
    <source>
        <strain evidence="2">LY-2023</strain>
        <tissue evidence="2">Leaf</tissue>
    </source>
</reference>
<feature type="region of interest" description="Disordered" evidence="1">
    <location>
        <begin position="1"/>
        <end position="21"/>
    </location>
</feature>
<name>A0AAN9JPS0_CLITE</name>
<gene>
    <name evidence="2" type="ORF">RJT34_12933</name>
</gene>
<proteinExistence type="predicted"/>
<evidence type="ECO:0000256" key="1">
    <source>
        <dbReference type="SAM" id="MobiDB-lite"/>
    </source>
</evidence>
<protein>
    <submittedName>
        <fullName evidence="2">Uncharacterized protein</fullName>
    </submittedName>
</protein>
<evidence type="ECO:0000313" key="3">
    <source>
        <dbReference type="Proteomes" id="UP001359559"/>
    </source>
</evidence>
<organism evidence="2 3">
    <name type="scientific">Clitoria ternatea</name>
    <name type="common">Butterfly pea</name>
    <dbReference type="NCBI Taxonomy" id="43366"/>
    <lineage>
        <taxon>Eukaryota</taxon>
        <taxon>Viridiplantae</taxon>
        <taxon>Streptophyta</taxon>
        <taxon>Embryophyta</taxon>
        <taxon>Tracheophyta</taxon>
        <taxon>Spermatophyta</taxon>
        <taxon>Magnoliopsida</taxon>
        <taxon>eudicotyledons</taxon>
        <taxon>Gunneridae</taxon>
        <taxon>Pentapetalae</taxon>
        <taxon>rosids</taxon>
        <taxon>fabids</taxon>
        <taxon>Fabales</taxon>
        <taxon>Fabaceae</taxon>
        <taxon>Papilionoideae</taxon>
        <taxon>50 kb inversion clade</taxon>
        <taxon>NPAAA clade</taxon>
        <taxon>indigoferoid/millettioid clade</taxon>
        <taxon>Phaseoleae</taxon>
        <taxon>Clitoria</taxon>
    </lineage>
</organism>
<dbReference type="AlphaFoldDB" id="A0AAN9JPS0"/>
<sequence>MEEEEDEQEQKSHRPRPHPLNPVSVVRAVTPLLCHALRLFSAPSLKFCIAVPVWCHCEVHATETIASDAV</sequence>
<accession>A0AAN9JPS0</accession>
<comment type="caution">
    <text evidence="2">The sequence shown here is derived from an EMBL/GenBank/DDBJ whole genome shotgun (WGS) entry which is preliminary data.</text>
</comment>
<evidence type="ECO:0000313" key="2">
    <source>
        <dbReference type="EMBL" id="KAK7302054.1"/>
    </source>
</evidence>
<dbReference type="Proteomes" id="UP001359559">
    <property type="component" value="Unassembled WGS sequence"/>
</dbReference>
<keyword evidence="3" id="KW-1185">Reference proteome</keyword>
<dbReference type="EMBL" id="JAYKXN010000003">
    <property type="protein sequence ID" value="KAK7302054.1"/>
    <property type="molecule type" value="Genomic_DNA"/>
</dbReference>